<dbReference type="Proteomes" id="UP000274429">
    <property type="component" value="Unassembled WGS sequence"/>
</dbReference>
<dbReference type="Gene3D" id="1.10.510.10">
    <property type="entry name" value="Transferase(Phosphotransferase) domain 1"/>
    <property type="match status" value="1"/>
</dbReference>
<evidence type="ECO:0000313" key="7">
    <source>
        <dbReference type="EMBL" id="VDM30310.1"/>
    </source>
</evidence>
<reference evidence="9" key="1">
    <citation type="submission" date="2017-02" db="UniProtKB">
        <authorList>
            <consortium name="WormBaseParasite"/>
        </authorList>
    </citation>
    <scope>IDENTIFICATION</scope>
</reference>
<evidence type="ECO:0000256" key="3">
    <source>
        <dbReference type="ARBA" id="ARBA00022777"/>
    </source>
</evidence>
<dbReference type="EMBL" id="UYWX01020294">
    <property type="protein sequence ID" value="VDM30310.1"/>
    <property type="molecule type" value="Genomic_DNA"/>
</dbReference>
<keyword evidence="2" id="KW-0547">Nucleotide-binding</keyword>
<proteinExistence type="predicted"/>
<keyword evidence="4" id="KW-0067">ATP-binding</keyword>
<keyword evidence="3" id="KW-0418">Kinase</keyword>
<feature type="transmembrane region" description="Helical" evidence="5">
    <location>
        <begin position="70"/>
        <end position="87"/>
    </location>
</feature>
<evidence type="ECO:0000259" key="6">
    <source>
        <dbReference type="PROSITE" id="PS50011"/>
    </source>
</evidence>
<dbReference type="AlphaFoldDB" id="A0A0R3WZE6"/>
<name>A0A0R3WZE6_HYDTA</name>
<dbReference type="PROSITE" id="PS50011">
    <property type="entry name" value="PROTEIN_KINASE_DOM"/>
    <property type="match status" value="1"/>
</dbReference>
<dbReference type="SUPFAM" id="SSF56112">
    <property type="entry name" value="Protein kinase-like (PK-like)"/>
    <property type="match status" value="1"/>
</dbReference>
<dbReference type="PANTHER" id="PTHR44329:SF288">
    <property type="entry name" value="MITOGEN-ACTIVATED PROTEIN KINASE KINASE KINASE 20"/>
    <property type="match status" value="1"/>
</dbReference>
<feature type="transmembrane region" description="Helical" evidence="5">
    <location>
        <begin position="388"/>
        <end position="410"/>
    </location>
</feature>
<dbReference type="PANTHER" id="PTHR44329">
    <property type="entry name" value="SERINE/THREONINE-PROTEIN KINASE TNNI3K-RELATED"/>
    <property type="match status" value="1"/>
</dbReference>
<accession>A0A0R3WZE6</accession>
<protein>
    <submittedName>
        <fullName evidence="9">Protein kinase domain-containing protein</fullName>
    </submittedName>
</protein>
<dbReference type="Pfam" id="PF07714">
    <property type="entry name" value="PK_Tyr_Ser-Thr"/>
    <property type="match status" value="2"/>
</dbReference>
<dbReference type="STRING" id="6205.A0A0R3WZE6"/>
<evidence type="ECO:0000256" key="2">
    <source>
        <dbReference type="ARBA" id="ARBA00022741"/>
    </source>
</evidence>
<dbReference type="GO" id="GO:0004674">
    <property type="term" value="F:protein serine/threonine kinase activity"/>
    <property type="evidence" value="ECO:0007669"/>
    <property type="project" value="TreeGrafter"/>
</dbReference>
<dbReference type="GO" id="GO:0005524">
    <property type="term" value="F:ATP binding"/>
    <property type="evidence" value="ECO:0007669"/>
    <property type="project" value="UniProtKB-KW"/>
</dbReference>
<organism evidence="9">
    <name type="scientific">Hydatigena taeniaeformis</name>
    <name type="common">Feline tapeworm</name>
    <name type="synonym">Taenia taeniaeformis</name>
    <dbReference type="NCBI Taxonomy" id="6205"/>
    <lineage>
        <taxon>Eukaryota</taxon>
        <taxon>Metazoa</taxon>
        <taxon>Spiralia</taxon>
        <taxon>Lophotrochozoa</taxon>
        <taxon>Platyhelminthes</taxon>
        <taxon>Cestoda</taxon>
        <taxon>Eucestoda</taxon>
        <taxon>Cyclophyllidea</taxon>
        <taxon>Taeniidae</taxon>
        <taxon>Hydatigera</taxon>
    </lineage>
</organism>
<reference evidence="7 8" key="2">
    <citation type="submission" date="2018-11" db="EMBL/GenBank/DDBJ databases">
        <authorList>
            <consortium name="Pathogen Informatics"/>
        </authorList>
    </citation>
    <scope>NUCLEOTIDE SEQUENCE [LARGE SCALE GENOMIC DNA]</scope>
</reference>
<keyword evidence="5" id="KW-0472">Membrane</keyword>
<keyword evidence="5" id="KW-0812">Transmembrane</keyword>
<feature type="domain" description="Protein kinase" evidence="6">
    <location>
        <begin position="453"/>
        <end position="847"/>
    </location>
</feature>
<evidence type="ECO:0000313" key="9">
    <source>
        <dbReference type="WBParaSite" id="TTAC_0000616401-mRNA-1"/>
    </source>
</evidence>
<dbReference type="SUPFAM" id="SSF53850">
    <property type="entry name" value="Periplasmic binding protein-like II"/>
    <property type="match status" value="1"/>
</dbReference>
<dbReference type="InterPro" id="IPR011009">
    <property type="entry name" value="Kinase-like_dom_sf"/>
</dbReference>
<sequence length="1110" mass="125887">MSYKRTPRFLSLQALLRAEMLAMVLARLMLLAHVDGNILPPSLPFAVGGTSDTRLLWQRLVSSYAQNRRNHLTVGFYGFATFMRFIIHFRPLMFSYNLPDLPSDAGVTLSLSDISDIFTGKLQYWSDIRIRQRNPGTVPLLYDSVFYLPFIRQPIHLILRDDNCSENIALTKFLSNVSGIWQLQYGLMSSMQNFKSPSGLSVYHTILSSGVFSLVNSVPYSIAYFRGSAPSIPTVSLQLNNGITIGASGVKCTEKEFQNDSVNASDANYPLAYTFYVAFKKNLLISPYNTSVVDKDPLERFSIACRLQIELYRFLLWLTSSESARELLYFHGFCQIRGKNISQSLNEMSCRNKQNCTVSAEELATKDVYSRSRIWEHIVNSKDEYRDLIFTLSTTFAILLVVSIFLFIYLRSHYHPLSEYIISIELMNQSSNSDATQTSPRDFQLKNAAFLEYAFGNNPDCGVLKSLCASKNYRKGIINTWIYADSILSTAPVSRQYKGVDVLLIPTNIRSTSKLMEKRRLNLKHYINVDHENVQRFYGLAKPSTAKNKMQRNICTSKLKENREKQQGGCAIAQGYSESDFILPWIFYIIVEPCVRGSLFELLHSGQYEISQSIKLNLASDIASGMAYLHGKKLIHGRLSSLTCLLNSRWIIKIACWENVENLVQPEFFPGKHSINRGISRCNLKICWQPEHLRLVWRSPAQLKCFIVAQESSRAVNHTILRQDTMETERSRVVEPVGTGVEAGTEREHASTACDVYSFGVILTEIWNLEVPFQDALNVYQHEYQLAEAICNKVYKPTISPNMPSKIREVTELCIDHLETQRPSFRNILKTLASLVPKGRSVAHHMIRAAVTRVNDLDANCTLREKEVTKRKARLCRKLDSLFPRDYSLELVSGSLTPTPSATPQDVLIAVISLDQTFLQSAALADEKIVMRELQCLKQIVEKHANDPLLRCLAAPGGFENDGVCLVSVAHNEVNSPGPTDAQLVIHFLRVICQVERDFVAASAFQPASHPKFCAVLHRARIVFGPLGVYLPCQFVYGGALEDVFELKRYAKAMDVLVTSKVTPKIKHILKEFKDYTLRETYKVQLWVSKKEQINLKLWLTARAPRRGLY</sequence>
<keyword evidence="8" id="KW-1185">Reference proteome</keyword>
<dbReference type="OrthoDB" id="6226411at2759"/>
<dbReference type="InterPro" id="IPR051681">
    <property type="entry name" value="Ser/Thr_Kinases-Pseudokinases"/>
</dbReference>
<keyword evidence="5" id="KW-1133">Transmembrane helix</keyword>
<evidence type="ECO:0000256" key="5">
    <source>
        <dbReference type="SAM" id="Phobius"/>
    </source>
</evidence>
<dbReference type="Gene3D" id="3.40.190.10">
    <property type="entry name" value="Periplasmic binding protein-like II"/>
    <property type="match status" value="1"/>
</dbReference>
<evidence type="ECO:0000256" key="1">
    <source>
        <dbReference type="ARBA" id="ARBA00022679"/>
    </source>
</evidence>
<dbReference type="InterPro" id="IPR001245">
    <property type="entry name" value="Ser-Thr/Tyr_kinase_cat_dom"/>
</dbReference>
<dbReference type="InterPro" id="IPR000719">
    <property type="entry name" value="Prot_kinase_dom"/>
</dbReference>
<evidence type="ECO:0000313" key="8">
    <source>
        <dbReference type="Proteomes" id="UP000274429"/>
    </source>
</evidence>
<evidence type="ECO:0000256" key="4">
    <source>
        <dbReference type="ARBA" id="ARBA00022840"/>
    </source>
</evidence>
<dbReference type="WBParaSite" id="TTAC_0000616401-mRNA-1">
    <property type="protein sequence ID" value="TTAC_0000616401-mRNA-1"/>
    <property type="gene ID" value="TTAC_0000616401"/>
</dbReference>
<gene>
    <name evidence="7" type="ORF">TTAC_LOCUS6149</name>
</gene>
<keyword evidence="1" id="KW-0808">Transferase</keyword>